<feature type="region of interest" description="Disordered" evidence="1">
    <location>
        <begin position="650"/>
        <end position="693"/>
    </location>
</feature>
<dbReference type="AlphaFoldDB" id="A0AB34IFM2"/>
<feature type="region of interest" description="Disordered" evidence="1">
    <location>
        <begin position="758"/>
        <end position="783"/>
    </location>
</feature>
<proteinExistence type="predicted"/>
<feature type="region of interest" description="Disordered" evidence="1">
    <location>
        <begin position="1"/>
        <end position="103"/>
    </location>
</feature>
<feature type="region of interest" description="Disordered" evidence="1">
    <location>
        <begin position="131"/>
        <end position="153"/>
    </location>
</feature>
<feature type="compositionally biased region" description="Basic and acidic residues" evidence="1">
    <location>
        <begin position="135"/>
        <end position="153"/>
    </location>
</feature>
<organism evidence="2 3">
    <name type="scientific">Prymnesium parvum</name>
    <name type="common">Toxic golden alga</name>
    <dbReference type="NCBI Taxonomy" id="97485"/>
    <lineage>
        <taxon>Eukaryota</taxon>
        <taxon>Haptista</taxon>
        <taxon>Haptophyta</taxon>
        <taxon>Prymnesiophyceae</taxon>
        <taxon>Prymnesiales</taxon>
        <taxon>Prymnesiaceae</taxon>
        <taxon>Prymnesium</taxon>
    </lineage>
</organism>
<comment type="caution">
    <text evidence="2">The sequence shown here is derived from an EMBL/GenBank/DDBJ whole genome shotgun (WGS) entry which is preliminary data.</text>
</comment>
<evidence type="ECO:0000313" key="2">
    <source>
        <dbReference type="EMBL" id="KAL1496632.1"/>
    </source>
</evidence>
<evidence type="ECO:0000256" key="1">
    <source>
        <dbReference type="SAM" id="MobiDB-lite"/>
    </source>
</evidence>
<dbReference type="Proteomes" id="UP001515480">
    <property type="component" value="Unassembled WGS sequence"/>
</dbReference>
<sequence length="818" mass="88394">MEDGGFRKVGKTGGWNPSTNPATRVSVKPRPVPLDLPARLSSLDVDPRDPSMRRRDRVLLAPWSRSPSMHRSPSKGGRWKPPSLVSFTSAGSPSQPSSPDLLLPAPAAADADGTAAAAFAPAARALAGELVEGEEEKHRLSPQSRERRHAEDRTRTIGELIRRTSGARHRLRGSVDVMVSSSARVRHLLDDVEESLGRAQRGACGVRASVREMLGEAELQKRRPRWAAAAKALRRCGGEQAGAARVAERLLEAFEAGEVEQPVHAACVLLRLLEADGAQSLRVVAATEGAMQQLPRAKVGAVWRATSSHPVSIDAHAVLQSGEPQLRSRFGVVEDAVSLMPLKGRRGDVIGLVICGAPAYPDAFVQSTCEVAGPMIERAWRLERVHSLLLFTCEWAERQPAARRNFAHVHWRAGEPLVAKGCAGFVDEWQPLPHFEGQGLRTWRMELRFRREALGVLEVRTRSNVEVDGEGVELLTALAEIARASCHSVDTAAVGEPPPPLSSLAALDAALDAARPLALPRLHEGLCARLREIDSNALTAELRTYPKPSKPIQRVVSGVLLWLGRPAKALRRWDDIKLQLRPDLVAEMIGAVVTLPPLAQRRESLKATLDVEARTVYAEAPFPVRVLFKWLQTMRLIESIAMARAASQRASRATTPIPTPSHSLPSTPSSTTPANSPPPPARSAPTSPQSKAVEACPPISFSLPVARLVGSQSAAGWSERKAGACEPERLPFMSKATPAPNGQTANVRFRNGVAHDVHTVSDGGMKRSKSSTASQMPSGRDRAAQRLDHVNELTLRAATPPPDILPRMPQPHQSPGIA</sequence>
<dbReference type="EMBL" id="JBGBPQ010000028">
    <property type="protein sequence ID" value="KAL1496632.1"/>
    <property type="molecule type" value="Genomic_DNA"/>
</dbReference>
<name>A0AB34IFM2_PRYPA</name>
<accession>A0AB34IFM2</accession>
<feature type="compositionally biased region" description="Polar residues" evidence="1">
    <location>
        <begin position="85"/>
        <end position="98"/>
    </location>
</feature>
<evidence type="ECO:0000313" key="3">
    <source>
        <dbReference type="Proteomes" id="UP001515480"/>
    </source>
</evidence>
<gene>
    <name evidence="2" type="ORF">AB1Y20_014236</name>
</gene>
<reference evidence="2 3" key="1">
    <citation type="journal article" date="2024" name="Science">
        <title>Giant polyketide synthase enzymes in the biosynthesis of giant marine polyether toxins.</title>
        <authorList>
            <person name="Fallon T.R."/>
            <person name="Shende V.V."/>
            <person name="Wierzbicki I.H."/>
            <person name="Pendleton A.L."/>
            <person name="Watervoot N.F."/>
            <person name="Auber R.P."/>
            <person name="Gonzalez D.J."/>
            <person name="Wisecaver J.H."/>
            <person name="Moore B.S."/>
        </authorList>
    </citation>
    <scope>NUCLEOTIDE SEQUENCE [LARGE SCALE GENOMIC DNA]</scope>
    <source>
        <strain evidence="2 3">12B1</strain>
    </source>
</reference>
<keyword evidence="3" id="KW-1185">Reference proteome</keyword>
<feature type="region of interest" description="Disordered" evidence="1">
    <location>
        <begin position="796"/>
        <end position="818"/>
    </location>
</feature>
<protein>
    <submittedName>
        <fullName evidence="2">Uncharacterized protein</fullName>
    </submittedName>
</protein>
<feature type="compositionally biased region" description="Low complexity" evidence="1">
    <location>
        <begin position="650"/>
        <end position="674"/>
    </location>
</feature>